<sequence length="867" mass="95418">MQFVALFAFVIAAAWADPPDRYSRSLISDSVRVKRGSNDDPFPLLHSRITSLSRVVTGVSLINGLTDGSIPTDSVISELLNIPSIKDLENFDKKTVDDTMAKLKDVASKLSDDSKYIEKPFAELHESKEMWNKIGDLKSLPDKQAFEKLKILETMNLKVIEEFKFETMIETLSDKNATEIPNVKLSLESLSAACKDAKTQLEEAGILGVLNSLTPLLQFAEQFTYYKNAAVEYLRSADDNEISSFKANWQSLNSLSVENNLIPVEASDVDSKRIYTLGLVNRFLDIKQLPMDTQDSWILNSTESIKLRKGLESLSKASDGFESLNQKLAPLKKDSITKSIKKLNLLRENLKAIRRKETVLDTAMVSIKKCQLVAINYEFKIDSLKVVSFSRKLQRKVQSIIRISASLEEGSTPITALDSKKTETIDAVLNLMEKLRFDIEDVTSGGTNETATNLLSLTSFVTEFEKNRGALRHSTFFNCIKNATPDSEVLSTAAKLIIDLQNIGSDAEFFANIETAGSAIVGSASNIQNVRKSLKIEKTPETQKLALLKDLKQYSKPLGEASATVTSIHNLLEKNQDVLDVVSYARIVDNGVDMLSVDPRLQNEIRNGWNGFEERSKELVTVMGVVKSRVSSLKEPSNLESLGKGLEGFAGLGDVDLGVGARKDALELLISKLTAHQSLKTGLEKLKESMSHLEDLDLKFSKFDTSLSGMSKTMTELKMVFVNAVKVAVTVPPTTTYTMSGLTENTTKEIEGESLLPLIGLLLGGAFCIGTMALTVKTEGEEAARIAREAAARNNADGQAPVVAPPASVQNEQRTESGNQNQSQQKQAPVVNTSKHKKEQHTVTGILQMFDSTHVPEIDDTLSSMQN</sequence>
<evidence type="ECO:0000256" key="2">
    <source>
        <dbReference type="SAM" id="SignalP"/>
    </source>
</evidence>
<dbReference type="EMBL" id="PDUG01000003">
    <property type="protein sequence ID" value="PIC41131.1"/>
    <property type="molecule type" value="Genomic_DNA"/>
</dbReference>
<protein>
    <recommendedName>
        <fullName evidence="3">Domain of unknown function WSN domain-containing protein</fullName>
    </recommendedName>
</protein>
<dbReference type="InterPro" id="IPR003125">
    <property type="entry name" value="WSN"/>
</dbReference>
<keyword evidence="2" id="KW-0732">Signal</keyword>
<gene>
    <name evidence="4" type="primary">Cnig_chr_III.g8655</name>
    <name evidence="4" type="ORF">B9Z55_008655</name>
</gene>
<dbReference type="Pfam" id="PF02206">
    <property type="entry name" value="WSN"/>
    <property type="match status" value="1"/>
</dbReference>
<feature type="signal peptide" evidence="2">
    <location>
        <begin position="1"/>
        <end position="16"/>
    </location>
</feature>
<organism evidence="4 5">
    <name type="scientific">Caenorhabditis nigoni</name>
    <dbReference type="NCBI Taxonomy" id="1611254"/>
    <lineage>
        <taxon>Eukaryota</taxon>
        <taxon>Metazoa</taxon>
        <taxon>Ecdysozoa</taxon>
        <taxon>Nematoda</taxon>
        <taxon>Chromadorea</taxon>
        <taxon>Rhabditida</taxon>
        <taxon>Rhabditina</taxon>
        <taxon>Rhabditomorpha</taxon>
        <taxon>Rhabditoidea</taxon>
        <taxon>Rhabditidae</taxon>
        <taxon>Peloderinae</taxon>
        <taxon>Caenorhabditis</taxon>
    </lineage>
</organism>
<feature type="chain" id="PRO_5013566279" description="Domain of unknown function WSN domain-containing protein" evidence="2">
    <location>
        <begin position="17"/>
        <end position="867"/>
    </location>
</feature>
<comment type="caution">
    <text evidence="4">The sequence shown here is derived from an EMBL/GenBank/DDBJ whole genome shotgun (WGS) entry which is preliminary data.</text>
</comment>
<dbReference type="PANTHER" id="PTHR31227">
    <property type="entry name" value="PROTEIN CBG15697"/>
    <property type="match status" value="1"/>
</dbReference>
<feature type="compositionally biased region" description="Polar residues" evidence="1">
    <location>
        <begin position="808"/>
        <end position="833"/>
    </location>
</feature>
<reference evidence="5" key="1">
    <citation type="submission" date="2017-10" db="EMBL/GenBank/DDBJ databases">
        <title>Rapid genome shrinkage in a self-fertile nematode reveals novel sperm competition proteins.</title>
        <authorList>
            <person name="Yin D."/>
            <person name="Schwarz E.M."/>
            <person name="Thomas C.G."/>
            <person name="Felde R.L."/>
            <person name="Korf I.F."/>
            <person name="Cutter A.D."/>
            <person name="Schartner C.M."/>
            <person name="Ralston E.J."/>
            <person name="Meyer B.J."/>
            <person name="Haag E.S."/>
        </authorList>
    </citation>
    <scope>NUCLEOTIDE SEQUENCE [LARGE SCALE GENOMIC DNA]</scope>
    <source>
        <strain evidence="5">JU1422</strain>
    </source>
</reference>
<evidence type="ECO:0000313" key="4">
    <source>
        <dbReference type="EMBL" id="PIC41131.1"/>
    </source>
</evidence>
<dbReference type="AlphaFoldDB" id="A0A2G5UP47"/>
<evidence type="ECO:0000259" key="3">
    <source>
        <dbReference type="SMART" id="SM00453"/>
    </source>
</evidence>
<evidence type="ECO:0000313" key="5">
    <source>
        <dbReference type="Proteomes" id="UP000230233"/>
    </source>
</evidence>
<dbReference type="Proteomes" id="UP000230233">
    <property type="component" value="Chromosome III"/>
</dbReference>
<dbReference type="SMART" id="SM00453">
    <property type="entry name" value="WSN"/>
    <property type="match status" value="1"/>
</dbReference>
<feature type="region of interest" description="Disordered" evidence="1">
    <location>
        <begin position="792"/>
        <end position="840"/>
    </location>
</feature>
<proteinExistence type="predicted"/>
<dbReference type="OrthoDB" id="5877199at2759"/>
<accession>A0A2G5UP47</accession>
<name>A0A2G5UP47_9PELO</name>
<evidence type="ECO:0000256" key="1">
    <source>
        <dbReference type="SAM" id="MobiDB-lite"/>
    </source>
</evidence>
<keyword evidence="5" id="KW-1185">Reference proteome</keyword>
<dbReference type="PANTHER" id="PTHR31227:SF1">
    <property type="entry name" value="DOMAIN OF UNKNOWN FUNCTION WSN DOMAIN-CONTAINING PROTEIN"/>
    <property type="match status" value="1"/>
</dbReference>
<feature type="domain" description="Domain of unknown function WSN" evidence="3">
    <location>
        <begin position="40"/>
        <end position="106"/>
    </location>
</feature>
<dbReference type="STRING" id="1611254.A0A2G5UP47"/>